<dbReference type="GO" id="GO:0015035">
    <property type="term" value="F:protein-disulfide reductase activity"/>
    <property type="evidence" value="ECO:0007669"/>
    <property type="project" value="UniProtKB-UniRule"/>
</dbReference>
<sequence length="113" mass="12578">MLDAVTDETFARDVLTHDRPVLVEFWADWCGPCRMVTPVLEQIAAERAGELTIRSINADENPATARDHTVLSLPTMILFRDGRPVRTFVGAKPKARLLADLDEALAQRPFSCS</sequence>
<dbReference type="InterPro" id="IPR017937">
    <property type="entry name" value="Thioredoxin_CS"/>
</dbReference>
<dbReference type="EMBL" id="MSIE01000025">
    <property type="protein sequence ID" value="OLF16780.1"/>
    <property type="molecule type" value="Genomic_DNA"/>
</dbReference>
<comment type="caution">
    <text evidence="10">The sequence shown here is derived from an EMBL/GenBank/DDBJ whole genome shotgun (WGS) entry which is preliminary data.</text>
</comment>
<dbReference type="InterPro" id="IPR013766">
    <property type="entry name" value="Thioredoxin_domain"/>
</dbReference>
<keyword evidence="4 8" id="KW-1015">Disulfide bond</keyword>
<dbReference type="Proteomes" id="UP000185596">
    <property type="component" value="Unassembled WGS sequence"/>
</dbReference>
<dbReference type="PRINTS" id="PR00421">
    <property type="entry name" value="THIOREDOXIN"/>
</dbReference>
<evidence type="ECO:0000313" key="11">
    <source>
        <dbReference type="Proteomes" id="UP000185596"/>
    </source>
</evidence>
<dbReference type="SUPFAM" id="SSF52833">
    <property type="entry name" value="Thioredoxin-like"/>
    <property type="match status" value="1"/>
</dbReference>
<dbReference type="NCBIfam" id="TIGR01068">
    <property type="entry name" value="thioredoxin"/>
    <property type="match status" value="1"/>
</dbReference>
<dbReference type="PROSITE" id="PS00194">
    <property type="entry name" value="THIOREDOXIN_1"/>
    <property type="match status" value="1"/>
</dbReference>
<name>A0A1Q8CQZ1_9PSEU</name>
<dbReference type="InterPro" id="IPR005746">
    <property type="entry name" value="Thioredoxin"/>
</dbReference>
<dbReference type="STRING" id="1912961.BU204_15050"/>
<reference evidence="10 11" key="1">
    <citation type="submission" date="2016-12" db="EMBL/GenBank/DDBJ databases">
        <title>The draft genome sequence of Actinophytocola sp. 11-183.</title>
        <authorList>
            <person name="Wang W."/>
            <person name="Yuan L."/>
        </authorList>
    </citation>
    <scope>NUCLEOTIDE SEQUENCE [LARGE SCALE GENOMIC DNA]</scope>
    <source>
        <strain evidence="10 11">11-183</strain>
    </source>
</reference>
<dbReference type="PANTHER" id="PTHR45663">
    <property type="entry name" value="GEO12009P1"/>
    <property type="match status" value="1"/>
</dbReference>
<dbReference type="PANTHER" id="PTHR45663:SF11">
    <property type="entry name" value="GEO12009P1"/>
    <property type="match status" value="1"/>
</dbReference>
<evidence type="ECO:0000256" key="7">
    <source>
        <dbReference type="PIRNR" id="PIRNR000077"/>
    </source>
</evidence>
<accession>A0A1Q8CQZ1</accession>
<dbReference type="Pfam" id="PF00085">
    <property type="entry name" value="Thioredoxin"/>
    <property type="match status" value="1"/>
</dbReference>
<feature type="domain" description="Thioredoxin" evidence="9">
    <location>
        <begin position="1"/>
        <end position="106"/>
    </location>
</feature>
<evidence type="ECO:0000256" key="6">
    <source>
        <dbReference type="NCBIfam" id="TIGR01068"/>
    </source>
</evidence>
<dbReference type="InterPro" id="IPR036249">
    <property type="entry name" value="Thioredoxin-like_sf"/>
</dbReference>
<dbReference type="PROSITE" id="PS51352">
    <property type="entry name" value="THIOREDOXIN_2"/>
    <property type="match status" value="1"/>
</dbReference>
<evidence type="ECO:0000256" key="3">
    <source>
        <dbReference type="ARBA" id="ARBA00022982"/>
    </source>
</evidence>
<evidence type="ECO:0000256" key="2">
    <source>
        <dbReference type="ARBA" id="ARBA00022448"/>
    </source>
</evidence>
<dbReference type="RefSeq" id="WP_075126290.1">
    <property type="nucleotide sequence ID" value="NZ_MSIE01000025.1"/>
</dbReference>
<dbReference type="OrthoDB" id="9790390at2"/>
<dbReference type="AlphaFoldDB" id="A0A1Q8CQZ1"/>
<organism evidence="10 11">
    <name type="scientific">Actinophytocola xanthii</name>
    <dbReference type="NCBI Taxonomy" id="1912961"/>
    <lineage>
        <taxon>Bacteria</taxon>
        <taxon>Bacillati</taxon>
        <taxon>Actinomycetota</taxon>
        <taxon>Actinomycetes</taxon>
        <taxon>Pseudonocardiales</taxon>
        <taxon>Pseudonocardiaceae</taxon>
    </lineage>
</organism>
<feature type="disulfide bond" description="Redox-active" evidence="8">
    <location>
        <begin position="30"/>
        <end position="33"/>
    </location>
</feature>
<dbReference type="GO" id="GO:0045454">
    <property type="term" value="P:cell redox homeostasis"/>
    <property type="evidence" value="ECO:0007669"/>
    <property type="project" value="TreeGrafter"/>
</dbReference>
<keyword evidence="5 8" id="KW-0676">Redox-active center</keyword>
<dbReference type="PIRSF" id="PIRSF000077">
    <property type="entry name" value="Thioredoxin"/>
    <property type="match status" value="1"/>
</dbReference>
<keyword evidence="11" id="KW-1185">Reference proteome</keyword>
<dbReference type="GO" id="GO:0005829">
    <property type="term" value="C:cytosol"/>
    <property type="evidence" value="ECO:0007669"/>
    <property type="project" value="TreeGrafter"/>
</dbReference>
<dbReference type="Gene3D" id="3.40.30.10">
    <property type="entry name" value="Glutaredoxin"/>
    <property type="match status" value="1"/>
</dbReference>
<keyword evidence="3" id="KW-0249">Electron transport</keyword>
<evidence type="ECO:0000256" key="4">
    <source>
        <dbReference type="ARBA" id="ARBA00023157"/>
    </source>
</evidence>
<protein>
    <recommendedName>
        <fullName evidence="6 7">Thioredoxin</fullName>
    </recommendedName>
</protein>
<evidence type="ECO:0000256" key="8">
    <source>
        <dbReference type="PIRSR" id="PIRSR000077-4"/>
    </source>
</evidence>
<evidence type="ECO:0000256" key="5">
    <source>
        <dbReference type="ARBA" id="ARBA00023284"/>
    </source>
</evidence>
<comment type="similarity">
    <text evidence="1 7">Belongs to the thioredoxin family.</text>
</comment>
<gene>
    <name evidence="10" type="ORF">BU204_15050</name>
</gene>
<evidence type="ECO:0000313" key="10">
    <source>
        <dbReference type="EMBL" id="OLF16780.1"/>
    </source>
</evidence>
<proteinExistence type="inferred from homology"/>
<keyword evidence="2" id="KW-0813">Transport</keyword>
<evidence type="ECO:0000259" key="9">
    <source>
        <dbReference type="PROSITE" id="PS51352"/>
    </source>
</evidence>
<evidence type="ECO:0000256" key="1">
    <source>
        <dbReference type="ARBA" id="ARBA00008987"/>
    </source>
</evidence>
<dbReference type="FunFam" id="3.40.30.10:FF:000001">
    <property type="entry name" value="Thioredoxin"/>
    <property type="match status" value="1"/>
</dbReference>
<dbReference type="CDD" id="cd02947">
    <property type="entry name" value="TRX_family"/>
    <property type="match status" value="1"/>
</dbReference>